<feature type="region of interest" description="Disordered" evidence="1">
    <location>
        <begin position="22"/>
        <end position="61"/>
    </location>
</feature>
<dbReference type="Proteomes" id="UP000006860">
    <property type="component" value="Chromosome"/>
</dbReference>
<dbReference type="AlphaFoldDB" id="F0SP54"/>
<feature type="compositionally biased region" description="Basic and acidic residues" evidence="1">
    <location>
        <begin position="35"/>
        <end position="61"/>
    </location>
</feature>
<protein>
    <submittedName>
        <fullName evidence="2">Uncharacterized protein</fullName>
    </submittedName>
</protein>
<gene>
    <name evidence="2" type="ordered locus">Plabr_3560</name>
</gene>
<organism evidence="2 3">
    <name type="scientific">Rubinisphaera brasiliensis (strain ATCC 49424 / DSM 5305 / JCM 21570 / IAM 15109 / NBRC 103401 / IFAM 1448)</name>
    <name type="common">Planctomyces brasiliensis</name>
    <dbReference type="NCBI Taxonomy" id="756272"/>
    <lineage>
        <taxon>Bacteria</taxon>
        <taxon>Pseudomonadati</taxon>
        <taxon>Planctomycetota</taxon>
        <taxon>Planctomycetia</taxon>
        <taxon>Planctomycetales</taxon>
        <taxon>Planctomycetaceae</taxon>
        <taxon>Rubinisphaera</taxon>
    </lineage>
</organism>
<evidence type="ECO:0000313" key="2">
    <source>
        <dbReference type="EMBL" id="ADY61157.1"/>
    </source>
</evidence>
<dbReference type="RefSeq" id="WP_013629876.1">
    <property type="nucleotide sequence ID" value="NC_015174.1"/>
</dbReference>
<evidence type="ECO:0000313" key="3">
    <source>
        <dbReference type="Proteomes" id="UP000006860"/>
    </source>
</evidence>
<reference evidence="3" key="1">
    <citation type="submission" date="2011-02" db="EMBL/GenBank/DDBJ databases">
        <title>The complete genome of Planctomyces brasiliensis DSM 5305.</title>
        <authorList>
            <person name="Lucas S."/>
            <person name="Copeland A."/>
            <person name="Lapidus A."/>
            <person name="Bruce D."/>
            <person name="Goodwin L."/>
            <person name="Pitluck S."/>
            <person name="Kyrpides N."/>
            <person name="Mavromatis K."/>
            <person name="Pagani I."/>
            <person name="Ivanova N."/>
            <person name="Ovchinnikova G."/>
            <person name="Lu M."/>
            <person name="Detter J.C."/>
            <person name="Han C."/>
            <person name="Land M."/>
            <person name="Hauser L."/>
            <person name="Markowitz V."/>
            <person name="Cheng J.-F."/>
            <person name="Hugenholtz P."/>
            <person name="Woyke T."/>
            <person name="Wu D."/>
            <person name="Tindall B."/>
            <person name="Pomrenke H.G."/>
            <person name="Brambilla E."/>
            <person name="Klenk H.-P."/>
            <person name="Eisen J.A."/>
        </authorList>
    </citation>
    <scope>NUCLEOTIDE SEQUENCE [LARGE SCALE GENOMIC DNA]</scope>
    <source>
        <strain evidence="3">ATCC 49424 / DSM 5305 / JCM 21570 / NBRC 103401 / IFAM 1448</strain>
    </source>
</reference>
<sequence>MLKEVEFSDELVVDRRTKLRRAMADRRKTNQPKVVEQKGESRTTERRKVERRRQIDPTTCERDYSQDEVEFMRAIDDYKRRSGRQFPTWSEVLEVLRDLGYRKVAEPTTTFVPE</sequence>
<dbReference type="eggNOG" id="ENOG50336V4">
    <property type="taxonomic scope" value="Bacteria"/>
</dbReference>
<keyword evidence="3" id="KW-1185">Reference proteome</keyword>
<dbReference type="HOGENOM" id="CLU_2119297_0_0_0"/>
<name>F0SP54_RUBBR</name>
<accession>F0SP54</accession>
<dbReference type="KEGG" id="pbs:Plabr_3560"/>
<proteinExistence type="predicted"/>
<dbReference type="EMBL" id="CP002546">
    <property type="protein sequence ID" value="ADY61157.1"/>
    <property type="molecule type" value="Genomic_DNA"/>
</dbReference>
<evidence type="ECO:0000256" key="1">
    <source>
        <dbReference type="SAM" id="MobiDB-lite"/>
    </source>
</evidence>